<dbReference type="InterPro" id="IPR016147">
    <property type="entry name" value="Pili_assmbl_chaperone_N"/>
</dbReference>
<keyword evidence="4" id="KW-1185">Reference proteome</keyword>
<evidence type="ECO:0000313" key="4">
    <source>
        <dbReference type="Proteomes" id="UP000006251"/>
    </source>
</evidence>
<sequence>MLYKLLLFTCLICSPLFANADLLVSPTRIIFGERDRVKEVILINTGNFKRSYRIEWSEKAVSKTGQYLEINEGTPDFAVSPFIRYSPRQVSLQPGERQVVKLLIRKNNQMNLDEYRSHLRFLALPVETKAPEQSEVAGMALRLDVLTSYTIPILYRTVEVQPQINIVSVDIKKNAVDKTEIFVTLNKKSSTSIIGSLFAYIEDKETGKRIRVGELNSVQMLHETEQTTVKIIWQNFETYLPYKGNLEIEYLGNQEFTGLVFDKSTSNISI</sequence>
<dbReference type="GO" id="GO:0071555">
    <property type="term" value="P:cell wall organization"/>
    <property type="evidence" value="ECO:0007669"/>
    <property type="project" value="InterPro"/>
</dbReference>
<feature type="domain" description="Pili assembly chaperone N-terminal" evidence="2">
    <location>
        <begin position="24"/>
        <end position="156"/>
    </location>
</feature>
<protein>
    <recommendedName>
        <fullName evidence="2">Pili assembly chaperone N-terminal domain-containing protein</fullName>
    </recommendedName>
</protein>
<dbReference type="Pfam" id="PF00345">
    <property type="entry name" value="PapD_N"/>
    <property type="match status" value="1"/>
</dbReference>
<keyword evidence="1" id="KW-0732">Signal</keyword>
<dbReference type="GO" id="GO:0030288">
    <property type="term" value="C:outer membrane-bounded periplasmic space"/>
    <property type="evidence" value="ECO:0007669"/>
    <property type="project" value="InterPro"/>
</dbReference>
<comment type="caution">
    <text evidence="3">The sequence shown here is derived from an EMBL/GenBank/DDBJ whole genome shotgun (WGS) entry which is preliminary data.</text>
</comment>
<feature type="chain" id="PRO_5003901032" description="Pili assembly chaperone N-terminal domain-containing protein" evidence="1">
    <location>
        <begin position="21"/>
        <end position="270"/>
    </location>
</feature>
<dbReference type="RefSeq" id="WP_006013925.1">
    <property type="nucleotide sequence ID" value="NZ_BAEQ01000053.1"/>
</dbReference>
<name>K6ZMM5_9ALTE</name>
<organism evidence="3 4">
    <name type="scientific">Brumicola pallidula DSM 14239 = ACAM 615</name>
    <dbReference type="NCBI Taxonomy" id="1121922"/>
    <lineage>
        <taxon>Bacteria</taxon>
        <taxon>Pseudomonadati</taxon>
        <taxon>Pseudomonadota</taxon>
        <taxon>Gammaproteobacteria</taxon>
        <taxon>Alteromonadales</taxon>
        <taxon>Alteromonadaceae</taxon>
        <taxon>Brumicola</taxon>
    </lineage>
</organism>
<dbReference type="EMBL" id="BAEQ01000053">
    <property type="protein sequence ID" value="GAC30138.1"/>
    <property type="molecule type" value="Genomic_DNA"/>
</dbReference>
<dbReference type="Proteomes" id="UP000006251">
    <property type="component" value="Unassembled WGS sequence"/>
</dbReference>
<dbReference type="AlphaFoldDB" id="K6ZMM5"/>
<dbReference type="OrthoDB" id="6658153at2"/>
<proteinExistence type="predicted"/>
<gene>
    <name evidence="3" type="ORF">GPAL_3290</name>
</gene>
<feature type="signal peptide" evidence="1">
    <location>
        <begin position="1"/>
        <end position="20"/>
    </location>
</feature>
<reference evidence="4" key="1">
    <citation type="journal article" date="2014" name="Environ. Microbiol.">
        <title>Comparative genomics of the marine bacterial genus Glaciecola reveals the high degree of genomic diversity and genomic characteristic for cold adaptation.</title>
        <authorList>
            <person name="Qin Q.L."/>
            <person name="Xie B.B."/>
            <person name="Yu Y."/>
            <person name="Shu Y.L."/>
            <person name="Rong J.C."/>
            <person name="Zhang Y.J."/>
            <person name="Zhao D.L."/>
            <person name="Chen X.L."/>
            <person name="Zhang X.Y."/>
            <person name="Chen B."/>
            <person name="Zhou B.C."/>
            <person name="Zhang Y.Z."/>
        </authorList>
    </citation>
    <scope>NUCLEOTIDE SEQUENCE [LARGE SCALE GENOMIC DNA]</scope>
    <source>
        <strain evidence="4">ACAM 615</strain>
    </source>
</reference>
<evidence type="ECO:0000313" key="3">
    <source>
        <dbReference type="EMBL" id="GAC30138.1"/>
    </source>
</evidence>
<evidence type="ECO:0000256" key="1">
    <source>
        <dbReference type="SAM" id="SignalP"/>
    </source>
</evidence>
<dbReference type="STRING" id="1121922.GCA_000428905_01004"/>
<accession>K6ZMM5</accession>
<evidence type="ECO:0000259" key="2">
    <source>
        <dbReference type="Pfam" id="PF00345"/>
    </source>
</evidence>
<dbReference type="SUPFAM" id="SSF49354">
    <property type="entry name" value="PapD-like"/>
    <property type="match status" value="1"/>
</dbReference>
<dbReference type="InterPro" id="IPR008962">
    <property type="entry name" value="PapD-like_sf"/>
</dbReference>